<name>C8N7U4_CARH6</name>
<dbReference type="EMBL" id="ACKY01000025">
    <property type="protein sequence ID" value="EEV89314.1"/>
    <property type="molecule type" value="Genomic_DNA"/>
</dbReference>
<evidence type="ECO:0000313" key="1">
    <source>
        <dbReference type="EMBL" id="EEV89314.1"/>
    </source>
</evidence>
<organism evidence="1 2">
    <name type="scientific">Cardiobacterium hominis (strain ATCC 15826 / DSM 8339 / NCTC 10426 / 6573)</name>
    <dbReference type="NCBI Taxonomy" id="638300"/>
    <lineage>
        <taxon>Bacteria</taxon>
        <taxon>Pseudomonadati</taxon>
        <taxon>Pseudomonadota</taxon>
        <taxon>Gammaproteobacteria</taxon>
        <taxon>Cardiobacteriales</taxon>
        <taxon>Cardiobacteriaceae</taxon>
        <taxon>Cardiobacterium</taxon>
    </lineage>
</organism>
<comment type="caution">
    <text evidence="1">The sequence shown here is derived from an EMBL/GenBank/DDBJ whole genome shotgun (WGS) entry which is preliminary data.</text>
</comment>
<dbReference type="AlphaFoldDB" id="C8N7U4"/>
<sequence length="64" mass="7855">MRYRIHKHTSYRQKKNPQRVTALRNTDFTDDAWNRKNTVVNFSFFTCFYVEFCCLIPMKNNNPF</sequence>
<gene>
    <name evidence="1" type="ORF">HMPREF0198_0571</name>
</gene>
<accession>C8N7U4</accession>
<dbReference type="HOGENOM" id="CLU_2859440_0_0_6"/>
<protein>
    <submittedName>
        <fullName evidence="1">Uncharacterized protein</fullName>
    </submittedName>
</protein>
<dbReference type="Proteomes" id="UP000004870">
    <property type="component" value="Unassembled WGS sequence"/>
</dbReference>
<proteinExistence type="predicted"/>
<reference evidence="1 2" key="1">
    <citation type="submission" date="2009-08" db="EMBL/GenBank/DDBJ databases">
        <authorList>
            <person name="Qin X."/>
            <person name="Bachman B."/>
            <person name="Battles P."/>
            <person name="Bell A."/>
            <person name="Bess C."/>
            <person name="Bickham C."/>
            <person name="Chaboub L."/>
            <person name="Chen D."/>
            <person name="Coyle M."/>
            <person name="Deiros D.R."/>
            <person name="Dinh H."/>
            <person name="Forbes L."/>
            <person name="Fowler G."/>
            <person name="Francisco L."/>
            <person name="Fu Q."/>
            <person name="Gubbala S."/>
            <person name="Hale W."/>
            <person name="Han Y."/>
            <person name="Hemphill L."/>
            <person name="Highlander S.K."/>
            <person name="Hirani K."/>
            <person name="Hogues M."/>
            <person name="Jackson L."/>
            <person name="Jakkamsetti A."/>
            <person name="Javaid M."/>
            <person name="Jiang H."/>
            <person name="Korchina V."/>
            <person name="Kovar C."/>
            <person name="Lara F."/>
            <person name="Lee S."/>
            <person name="Mata R."/>
            <person name="Mathew T."/>
            <person name="Moen C."/>
            <person name="Morales K."/>
            <person name="Munidasa M."/>
            <person name="Nazareth L."/>
            <person name="Ngo R."/>
            <person name="Nguyen L."/>
            <person name="Okwuonu G."/>
            <person name="Ongeri F."/>
            <person name="Patil S."/>
            <person name="Petrosino J."/>
            <person name="Pham C."/>
            <person name="Pham P."/>
            <person name="Pu L.-L."/>
            <person name="Puazo M."/>
            <person name="Raj R."/>
            <person name="Reid J."/>
            <person name="Rouhana J."/>
            <person name="Saada N."/>
            <person name="Shang Y."/>
            <person name="Simmons D."/>
            <person name="Thornton R."/>
            <person name="Warren J."/>
            <person name="Weissenberger G."/>
            <person name="Zhang J."/>
            <person name="Zhang L."/>
            <person name="Zhou C."/>
            <person name="Zhu D."/>
            <person name="Muzny D."/>
            <person name="Worley K."/>
            <person name="Gibbs R."/>
        </authorList>
    </citation>
    <scope>NUCLEOTIDE SEQUENCE [LARGE SCALE GENOMIC DNA]</scope>
    <source>
        <strain evidence="2">ATCC 15826 / DSM 8339 / NCTC 10426 / 6573</strain>
    </source>
</reference>
<keyword evidence="2" id="KW-1185">Reference proteome</keyword>
<evidence type="ECO:0000313" key="2">
    <source>
        <dbReference type="Proteomes" id="UP000004870"/>
    </source>
</evidence>